<dbReference type="RefSeq" id="WP_154262628.1">
    <property type="nucleotide sequence ID" value="NZ_CP040438.1"/>
</dbReference>
<accession>A0A6B8J5L9</accession>
<comment type="caution">
    <text evidence="1">The sequence shown here is derived from an EMBL/GenBank/DDBJ whole genome shotgun (WGS) entry which is preliminary data.</text>
</comment>
<evidence type="ECO:0000313" key="2">
    <source>
        <dbReference type="Proteomes" id="UP000625930"/>
    </source>
</evidence>
<sequence>MAKCKLDAENSIAWRGRIQSCLAAVVLSLGLQGCDWLSDPVIVVKNVGRDVIYGVSLEVGGDVVGVGSIPVGESRVVKPEVATDSSLLVTYYESSVRVVCHGDVYFTNNLYVKIGVDVGGGVCRIAEIAD</sequence>
<dbReference type="AlphaFoldDB" id="A0A6B8J5L9"/>
<gene>
    <name evidence="1" type="ORF">I5U67_12450</name>
</gene>
<reference evidence="1" key="1">
    <citation type="submission" date="2020-11" db="EMBL/GenBank/DDBJ databases">
        <title>Enhanced detection system for hospital associated transmission using whole genome sequencing surveillance.</title>
        <authorList>
            <person name="Harrison L.H."/>
            <person name="Van Tyne D."/>
            <person name="Marsh J.W."/>
            <person name="Griffith M.P."/>
            <person name="Snyder D.J."/>
            <person name="Cooper V.S."/>
            <person name="Mustapha M."/>
        </authorList>
    </citation>
    <scope>NUCLEOTIDE SEQUENCE</scope>
    <source>
        <strain evidence="1">STEN00091</strain>
    </source>
</reference>
<name>A0A6B8J5L9_STEMA</name>
<dbReference type="EMBL" id="JADUNP010000024">
    <property type="protein sequence ID" value="MBH1652976.1"/>
    <property type="molecule type" value="Genomic_DNA"/>
</dbReference>
<dbReference type="PROSITE" id="PS51257">
    <property type="entry name" value="PROKAR_LIPOPROTEIN"/>
    <property type="match status" value="1"/>
</dbReference>
<evidence type="ECO:0000313" key="1">
    <source>
        <dbReference type="EMBL" id="MBH1652976.1"/>
    </source>
</evidence>
<proteinExistence type="predicted"/>
<protein>
    <submittedName>
        <fullName evidence="1">Uncharacterized protein</fullName>
    </submittedName>
</protein>
<dbReference type="Proteomes" id="UP000625930">
    <property type="component" value="Unassembled WGS sequence"/>
</dbReference>
<organism evidence="1 2">
    <name type="scientific">Stenotrophomonas maltophilia</name>
    <name type="common">Pseudomonas maltophilia</name>
    <name type="synonym">Xanthomonas maltophilia</name>
    <dbReference type="NCBI Taxonomy" id="40324"/>
    <lineage>
        <taxon>Bacteria</taxon>
        <taxon>Pseudomonadati</taxon>
        <taxon>Pseudomonadota</taxon>
        <taxon>Gammaproteobacteria</taxon>
        <taxon>Lysobacterales</taxon>
        <taxon>Lysobacteraceae</taxon>
        <taxon>Stenotrophomonas</taxon>
        <taxon>Stenotrophomonas maltophilia group</taxon>
    </lineage>
</organism>